<dbReference type="EC" id="4.2.99.18" evidence="3"/>
<comment type="cofactor">
    <cofactor evidence="1">
        <name>Zn(2+)</name>
        <dbReference type="ChEBI" id="CHEBI:29105"/>
    </cofactor>
</comment>
<dbReference type="SUPFAM" id="SSF57716">
    <property type="entry name" value="Glucocorticoid receptor-like (DNA-binding domain)"/>
    <property type="match status" value="1"/>
</dbReference>
<dbReference type="SMART" id="SM00898">
    <property type="entry name" value="Fapy_DNA_glyco"/>
    <property type="match status" value="1"/>
</dbReference>
<dbReference type="Gene3D" id="3.20.190.10">
    <property type="entry name" value="MutM-like, N-terminal"/>
    <property type="match status" value="1"/>
</dbReference>
<evidence type="ECO:0000256" key="5">
    <source>
        <dbReference type="ARBA" id="ARBA00022763"/>
    </source>
</evidence>
<evidence type="ECO:0000256" key="18">
    <source>
        <dbReference type="ARBA" id="ARBA00081466"/>
    </source>
</evidence>
<keyword evidence="6 19" id="KW-0863">Zinc-finger</keyword>
<comment type="similarity">
    <text evidence="2">Belongs to the FPG family.</text>
</comment>
<evidence type="ECO:0000256" key="16">
    <source>
        <dbReference type="ARBA" id="ARBA00076224"/>
    </source>
</evidence>
<dbReference type="GO" id="GO:0008270">
    <property type="term" value="F:zinc ion binding"/>
    <property type="evidence" value="ECO:0007669"/>
    <property type="project" value="UniProtKB-KW"/>
</dbReference>
<dbReference type="SUPFAM" id="SSF46946">
    <property type="entry name" value="S13-like H2TH domain"/>
    <property type="match status" value="1"/>
</dbReference>
<dbReference type="InterPro" id="IPR010979">
    <property type="entry name" value="Ribosomal_uS13-like_H2TH"/>
</dbReference>
<keyword evidence="4" id="KW-0479">Metal-binding</keyword>
<keyword evidence="5" id="KW-0227">DNA damage</keyword>
<dbReference type="FunFam" id="1.10.8.50:FF:000003">
    <property type="entry name" value="Formamidopyrimidine-DNA glycosylase"/>
    <property type="match status" value="1"/>
</dbReference>
<evidence type="ECO:0000256" key="9">
    <source>
        <dbReference type="ARBA" id="ARBA00023125"/>
    </source>
</evidence>
<dbReference type="OrthoDB" id="9800855at2"/>
<dbReference type="InterPro" id="IPR015886">
    <property type="entry name" value="H2TH_FPG"/>
</dbReference>
<accession>A0A517MPN0</accession>
<dbReference type="InterPro" id="IPR035937">
    <property type="entry name" value="FPG_N"/>
</dbReference>
<keyword evidence="9" id="KW-0238">DNA-binding</keyword>
<dbReference type="PANTHER" id="PTHR42697:SF1">
    <property type="entry name" value="ENDONUCLEASE 8"/>
    <property type="match status" value="1"/>
</dbReference>
<evidence type="ECO:0000313" key="23">
    <source>
        <dbReference type="Proteomes" id="UP000319852"/>
    </source>
</evidence>
<dbReference type="InterPro" id="IPR012319">
    <property type="entry name" value="FPG_cat"/>
</dbReference>
<dbReference type="RefSeq" id="WP_145056765.1">
    <property type="nucleotide sequence ID" value="NZ_CP036263.1"/>
</dbReference>
<dbReference type="Gene3D" id="1.10.8.50">
    <property type="match status" value="1"/>
</dbReference>
<dbReference type="PANTHER" id="PTHR42697">
    <property type="entry name" value="ENDONUCLEASE 8"/>
    <property type="match status" value="1"/>
</dbReference>
<dbReference type="Pfam" id="PF06831">
    <property type="entry name" value="H2TH"/>
    <property type="match status" value="1"/>
</dbReference>
<evidence type="ECO:0000256" key="17">
    <source>
        <dbReference type="ARBA" id="ARBA00076830"/>
    </source>
</evidence>
<keyword evidence="13 22" id="KW-0326">Glycosidase</keyword>
<dbReference type="EMBL" id="CP036263">
    <property type="protein sequence ID" value="QDS96840.1"/>
    <property type="molecule type" value="Genomic_DNA"/>
</dbReference>
<name>A0A517MPN0_9BACT</name>
<keyword evidence="22" id="KW-0540">Nuclease</keyword>
<keyword evidence="23" id="KW-1185">Reference proteome</keyword>
<dbReference type="Proteomes" id="UP000319852">
    <property type="component" value="Chromosome"/>
</dbReference>
<dbReference type="PROSITE" id="PS51066">
    <property type="entry name" value="ZF_FPG_2"/>
    <property type="match status" value="1"/>
</dbReference>
<evidence type="ECO:0000256" key="14">
    <source>
        <dbReference type="ARBA" id="ARBA00044632"/>
    </source>
</evidence>
<evidence type="ECO:0000256" key="15">
    <source>
        <dbReference type="ARBA" id="ARBA00072653"/>
    </source>
</evidence>
<organism evidence="22 23">
    <name type="scientific">Adhaeretor mobilis</name>
    <dbReference type="NCBI Taxonomy" id="1930276"/>
    <lineage>
        <taxon>Bacteria</taxon>
        <taxon>Pseudomonadati</taxon>
        <taxon>Planctomycetota</taxon>
        <taxon>Planctomycetia</taxon>
        <taxon>Pirellulales</taxon>
        <taxon>Lacipirellulaceae</taxon>
        <taxon>Adhaeretor</taxon>
    </lineage>
</organism>
<dbReference type="PROSITE" id="PS51068">
    <property type="entry name" value="FPG_CAT"/>
    <property type="match status" value="1"/>
</dbReference>
<evidence type="ECO:0000256" key="19">
    <source>
        <dbReference type="PROSITE-ProRule" id="PRU00391"/>
    </source>
</evidence>
<evidence type="ECO:0000256" key="1">
    <source>
        <dbReference type="ARBA" id="ARBA00001947"/>
    </source>
</evidence>
<dbReference type="SMART" id="SM01232">
    <property type="entry name" value="H2TH"/>
    <property type="match status" value="1"/>
</dbReference>
<feature type="domain" description="Formamidopyrimidine-DNA glycosylase catalytic" evidence="21">
    <location>
        <begin position="1"/>
        <end position="104"/>
    </location>
</feature>
<evidence type="ECO:0000256" key="3">
    <source>
        <dbReference type="ARBA" id="ARBA00012720"/>
    </source>
</evidence>
<dbReference type="AlphaFoldDB" id="A0A517MPN0"/>
<keyword evidence="12" id="KW-0511">Multifunctional enzyme</keyword>
<comment type="catalytic activity">
    <reaction evidence="14">
        <text>2'-deoxyribonucleotide-(2'-deoxyribose 5'-phosphate)-2'-deoxyribonucleotide-DNA = a 3'-end 2'-deoxyribonucleotide-(2,3-dehydro-2,3-deoxyribose 5'-phosphate)-DNA + a 5'-end 5'-phospho-2'-deoxyribonucleoside-DNA + H(+)</text>
        <dbReference type="Rhea" id="RHEA:66592"/>
        <dbReference type="Rhea" id="RHEA-COMP:13180"/>
        <dbReference type="Rhea" id="RHEA-COMP:16897"/>
        <dbReference type="Rhea" id="RHEA-COMP:17067"/>
        <dbReference type="ChEBI" id="CHEBI:15378"/>
        <dbReference type="ChEBI" id="CHEBI:136412"/>
        <dbReference type="ChEBI" id="CHEBI:157695"/>
        <dbReference type="ChEBI" id="CHEBI:167181"/>
        <dbReference type="EC" id="4.2.99.18"/>
    </reaction>
</comment>
<dbReference type="InterPro" id="IPR000214">
    <property type="entry name" value="Znf_DNA_glyclase/AP_lyase"/>
</dbReference>
<keyword evidence="8" id="KW-0862">Zinc</keyword>
<dbReference type="CDD" id="cd08970">
    <property type="entry name" value="AcNei1_N"/>
    <property type="match status" value="1"/>
</dbReference>
<evidence type="ECO:0000256" key="7">
    <source>
        <dbReference type="ARBA" id="ARBA00022801"/>
    </source>
</evidence>
<proteinExistence type="inferred from homology"/>
<dbReference type="KEGG" id="amob:HG15A2_00980"/>
<dbReference type="FunFam" id="3.20.190.10:FF:000007">
    <property type="entry name" value="DNA glycosylase"/>
    <property type="match status" value="1"/>
</dbReference>
<dbReference type="Pfam" id="PF01149">
    <property type="entry name" value="Fapy_DNA_glyco"/>
    <property type="match status" value="1"/>
</dbReference>
<evidence type="ECO:0000259" key="20">
    <source>
        <dbReference type="PROSITE" id="PS51066"/>
    </source>
</evidence>
<evidence type="ECO:0000259" key="21">
    <source>
        <dbReference type="PROSITE" id="PS51068"/>
    </source>
</evidence>
<evidence type="ECO:0000256" key="11">
    <source>
        <dbReference type="ARBA" id="ARBA00023239"/>
    </source>
</evidence>
<dbReference type="GO" id="GO:0006284">
    <property type="term" value="P:base-excision repair"/>
    <property type="evidence" value="ECO:0007669"/>
    <property type="project" value="InterPro"/>
</dbReference>
<dbReference type="Pfam" id="PF06827">
    <property type="entry name" value="zf-FPG_IleRS"/>
    <property type="match status" value="1"/>
</dbReference>
<keyword evidence="7 22" id="KW-0378">Hydrolase</keyword>
<evidence type="ECO:0000256" key="12">
    <source>
        <dbReference type="ARBA" id="ARBA00023268"/>
    </source>
</evidence>
<evidence type="ECO:0000256" key="2">
    <source>
        <dbReference type="ARBA" id="ARBA00009409"/>
    </source>
</evidence>
<evidence type="ECO:0000256" key="4">
    <source>
        <dbReference type="ARBA" id="ARBA00022723"/>
    </source>
</evidence>
<evidence type="ECO:0000256" key="13">
    <source>
        <dbReference type="ARBA" id="ARBA00023295"/>
    </source>
</evidence>
<evidence type="ECO:0000256" key="6">
    <source>
        <dbReference type="ARBA" id="ARBA00022771"/>
    </source>
</evidence>
<evidence type="ECO:0000313" key="22">
    <source>
        <dbReference type="EMBL" id="QDS96840.1"/>
    </source>
</evidence>
<dbReference type="SUPFAM" id="SSF81624">
    <property type="entry name" value="N-terminal domain of MutM-like DNA repair proteins"/>
    <property type="match status" value="1"/>
</dbReference>
<dbReference type="GO" id="GO:0003684">
    <property type="term" value="F:damaged DNA binding"/>
    <property type="evidence" value="ECO:0007669"/>
    <property type="project" value="InterPro"/>
</dbReference>
<dbReference type="InterPro" id="IPR010663">
    <property type="entry name" value="Znf_FPG/IleRS"/>
</dbReference>
<keyword evidence="10" id="KW-0234">DNA repair</keyword>
<keyword evidence="11" id="KW-0456">Lyase</keyword>
<keyword evidence="22" id="KW-0255">Endonuclease</keyword>
<evidence type="ECO:0000256" key="10">
    <source>
        <dbReference type="ARBA" id="ARBA00023204"/>
    </source>
</evidence>
<sequence>MPEGHTIHRLARDHNRDFVGQKLRVSSPQGRFEDQAKLINGRALESVEAYGKHLFYHWKKAAKRPATALHIHLGLYGKFQSYKLPAPEPRGAVRVRIVGEKKAFDLRGPNTCELLNQMQVTAIYDRLGPDPLRKDANPELAWHKISKSRSAMGTLLLNQAVIAGVGNVYRAEVLHLLKLHPEQPGNSLSRAEFDELWQLLVDLLSTGVKYNRIIVASAADIGKPPSKMNREERLLVYKHQWCGRCDAEIETATVGSRKIYFCPRCQRLRCRSGQE</sequence>
<dbReference type="GO" id="GO:0140078">
    <property type="term" value="F:class I DNA-(apurinic or apyrimidinic site) endonuclease activity"/>
    <property type="evidence" value="ECO:0007669"/>
    <property type="project" value="UniProtKB-EC"/>
</dbReference>
<feature type="domain" description="FPG-type" evidence="20">
    <location>
        <begin position="235"/>
        <end position="267"/>
    </location>
</feature>
<evidence type="ECO:0000256" key="8">
    <source>
        <dbReference type="ARBA" id="ARBA00022833"/>
    </source>
</evidence>
<dbReference type="GO" id="GO:0000703">
    <property type="term" value="F:oxidized pyrimidine nucleobase lesion DNA N-glycosylase activity"/>
    <property type="evidence" value="ECO:0007669"/>
    <property type="project" value="TreeGrafter"/>
</dbReference>
<reference evidence="22 23" key="1">
    <citation type="submission" date="2019-02" db="EMBL/GenBank/DDBJ databases">
        <title>Deep-cultivation of Planctomycetes and their phenomic and genomic characterization uncovers novel biology.</title>
        <authorList>
            <person name="Wiegand S."/>
            <person name="Jogler M."/>
            <person name="Boedeker C."/>
            <person name="Pinto D."/>
            <person name="Vollmers J."/>
            <person name="Rivas-Marin E."/>
            <person name="Kohn T."/>
            <person name="Peeters S.H."/>
            <person name="Heuer A."/>
            <person name="Rast P."/>
            <person name="Oberbeckmann S."/>
            <person name="Bunk B."/>
            <person name="Jeske O."/>
            <person name="Meyerdierks A."/>
            <person name="Storesund J.E."/>
            <person name="Kallscheuer N."/>
            <person name="Luecker S."/>
            <person name="Lage O.M."/>
            <person name="Pohl T."/>
            <person name="Merkel B.J."/>
            <person name="Hornburger P."/>
            <person name="Mueller R.-W."/>
            <person name="Bruemmer F."/>
            <person name="Labrenz M."/>
            <person name="Spormann A.M."/>
            <person name="Op den Camp H."/>
            <person name="Overmann J."/>
            <person name="Amann R."/>
            <person name="Jetten M.S.M."/>
            <person name="Mascher T."/>
            <person name="Medema M.H."/>
            <person name="Devos D.P."/>
            <person name="Kaster A.-K."/>
            <person name="Ovreas L."/>
            <person name="Rohde M."/>
            <person name="Galperin M.Y."/>
            <person name="Jogler C."/>
        </authorList>
    </citation>
    <scope>NUCLEOTIDE SEQUENCE [LARGE SCALE GENOMIC DNA]</scope>
    <source>
        <strain evidence="22 23">HG15A2</strain>
    </source>
</reference>
<gene>
    <name evidence="22" type="primary">nei1_1</name>
    <name evidence="22" type="ORF">HG15A2_00980</name>
</gene>
<protein>
    <recommendedName>
        <fullName evidence="15">Endonuclease 8 1</fullName>
        <ecNumber evidence="3">4.2.99.18</ecNumber>
    </recommendedName>
    <alternativeName>
        <fullName evidence="17">DNA glycosylase/AP lyase Nei 1</fullName>
    </alternativeName>
    <alternativeName>
        <fullName evidence="16">DNA-(apurinic or apyrimidinic site) lyase Nei 1</fullName>
    </alternativeName>
    <alternativeName>
        <fullName evidence="18">Endonuclease VIII 1</fullName>
    </alternativeName>
</protein>